<dbReference type="OMA" id="TIECTIY"/>
<sequence length="171" mass="19376">MHSILVAITSYFPSTLGQQTTGCADPSSLCPIPHQQTAMDNPRGVSCHTNPPESITDRTRFGIRGCIVYGYPSTGGVLIKGPIDLVDITFLSLPRFHVAQRSPSAEEEDRFCNLLRRLGATWWPSKEEYIMVNMGSREKTEEEEKVLVQDHDKTRDRSKIRTRTRLYSMFV</sequence>
<accession>C8VDA7</accession>
<keyword evidence="3" id="KW-1185">Reference proteome</keyword>
<proteinExistence type="predicted"/>
<dbReference type="InParanoid" id="Q5AX56"/>
<name>Q5AX56_EMENI</name>
<dbReference type="OrthoDB" id="4487429at2759"/>
<organism evidence="2 3">
    <name type="scientific">Emericella nidulans (strain FGSC A4 / ATCC 38163 / CBS 112.46 / NRRL 194 / M139)</name>
    <name type="common">Aspergillus nidulans</name>
    <dbReference type="NCBI Taxonomy" id="227321"/>
    <lineage>
        <taxon>Eukaryota</taxon>
        <taxon>Fungi</taxon>
        <taxon>Dikarya</taxon>
        <taxon>Ascomycota</taxon>
        <taxon>Pezizomycotina</taxon>
        <taxon>Eurotiomycetes</taxon>
        <taxon>Eurotiomycetidae</taxon>
        <taxon>Eurotiales</taxon>
        <taxon>Aspergillaceae</taxon>
        <taxon>Aspergillus</taxon>
        <taxon>Aspergillus subgen. Nidulantes</taxon>
    </lineage>
</organism>
<feature type="signal peptide" evidence="1">
    <location>
        <begin position="1"/>
        <end position="17"/>
    </location>
</feature>
<reference evidence="3" key="1">
    <citation type="journal article" date="2005" name="Nature">
        <title>Sequencing of Aspergillus nidulans and comparative analysis with A. fumigatus and A. oryzae.</title>
        <authorList>
            <person name="Galagan J.E."/>
            <person name="Calvo S.E."/>
            <person name="Cuomo C."/>
            <person name="Ma L.J."/>
            <person name="Wortman J.R."/>
            <person name="Batzoglou S."/>
            <person name="Lee S.I."/>
            <person name="Basturkmen M."/>
            <person name="Spevak C.C."/>
            <person name="Clutterbuck J."/>
            <person name="Kapitonov V."/>
            <person name="Jurka J."/>
            <person name="Scazzocchio C."/>
            <person name="Farman M."/>
            <person name="Butler J."/>
            <person name="Purcell S."/>
            <person name="Harris S."/>
            <person name="Braus G.H."/>
            <person name="Draht O."/>
            <person name="Busch S."/>
            <person name="D'Enfert C."/>
            <person name="Bouchier C."/>
            <person name="Goldman G.H."/>
            <person name="Bell-Pedersen D."/>
            <person name="Griffiths-Jones S."/>
            <person name="Doonan J.H."/>
            <person name="Yu J."/>
            <person name="Vienken K."/>
            <person name="Pain A."/>
            <person name="Freitag M."/>
            <person name="Selker E.U."/>
            <person name="Archer D.B."/>
            <person name="Penalva M.A."/>
            <person name="Oakley B.R."/>
            <person name="Momany M."/>
            <person name="Tanaka T."/>
            <person name="Kumagai T."/>
            <person name="Asai K."/>
            <person name="Machida M."/>
            <person name="Nierman W.C."/>
            <person name="Denning D.W."/>
            <person name="Caddick M."/>
            <person name="Hynes M."/>
            <person name="Paoletti M."/>
            <person name="Fischer R."/>
            <person name="Miller B."/>
            <person name="Dyer P."/>
            <person name="Sachs M.S."/>
            <person name="Osmani S.A."/>
            <person name="Birren B.W."/>
        </authorList>
    </citation>
    <scope>NUCLEOTIDE SEQUENCE [LARGE SCALE GENOMIC DNA]</scope>
    <source>
        <strain evidence="3">FGSC A4 / ATCC 38163 / CBS 112.46 / NRRL 194 / M139</strain>
    </source>
</reference>
<dbReference type="RefSeq" id="XP_664728.1">
    <property type="nucleotide sequence ID" value="XM_659636.1"/>
</dbReference>
<dbReference type="KEGG" id="ani:ANIA_07124"/>
<dbReference type="AlphaFoldDB" id="Q5AX56"/>
<gene>
    <name evidence="2" type="ORF">ANIA_07124</name>
</gene>
<reference evidence="3" key="2">
    <citation type="journal article" date="2009" name="Fungal Genet. Biol.">
        <title>The 2008 update of the Aspergillus nidulans genome annotation: a community effort.</title>
        <authorList>
            <person name="Wortman J.R."/>
            <person name="Gilsenan J.M."/>
            <person name="Joardar V."/>
            <person name="Deegan J."/>
            <person name="Clutterbuck J."/>
            <person name="Andersen M.R."/>
            <person name="Archer D."/>
            <person name="Bencina M."/>
            <person name="Braus G."/>
            <person name="Coutinho P."/>
            <person name="von Dohren H."/>
            <person name="Doonan J."/>
            <person name="Driessen A.J."/>
            <person name="Durek P."/>
            <person name="Espeso E."/>
            <person name="Fekete E."/>
            <person name="Flipphi M."/>
            <person name="Estrada C.G."/>
            <person name="Geysens S."/>
            <person name="Goldman G."/>
            <person name="de Groot P.W."/>
            <person name="Hansen K."/>
            <person name="Harris S.D."/>
            <person name="Heinekamp T."/>
            <person name="Helmstaedt K."/>
            <person name="Henrissat B."/>
            <person name="Hofmann G."/>
            <person name="Homan T."/>
            <person name="Horio T."/>
            <person name="Horiuchi H."/>
            <person name="James S."/>
            <person name="Jones M."/>
            <person name="Karaffa L."/>
            <person name="Karanyi Z."/>
            <person name="Kato M."/>
            <person name="Keller N."/>
            <person name="Kelly D.E."/>
            <person name="Kiel J.A."/>
            <person name="Kim J.M."/>
            <person name="van der Klei I.J."/>
            <person name="Klis F.M."/>
            <person name="Kovalchuk A."/>
            <person name="Krasevec N."/>
            <person name="Kubicek C.P."/>
            <person name="Liu B."/>
            <person name="Maccabe A."/>
            <person name="Meyer V."/>
            <person name="Mirabito P."/>
            <person name="Miskei M."/>
            <person name="Mos M."/>
            <person name="Mullins J."/>
            <person name="Nelson D.R."/>
            <person name="Nielsen J."/>
            <person name="Oakley B.R."/>
            <person name="Osmani S.A."/>
            <person name="Pakula T."/>
            <person name="Paszewski A."/>
            <person name="Paulsen I."/>
            <person name="Pilsyk S."/>
            <person name="Pocsi I."/>
            <person name="Punt P.J."/>
            <person name="Ram A.F."/>
            <person name="Ren Q."/>
            <person name="Robellet X."/>
            <person name="Robson G."/>
            <person name="Seiboth B."/>
            <person name="van Solingen P."/>
            <person name="Specht T."/>
            <person name="Sun J."/>
            <person name="Taheri-Talesh N."/>
            <person name="Takeshita N."/>
            <person name="Ussery D."/>
            <person name="vanKuyk P.A."/>
            <person name="Visser H."/>
            <person name="van de Vondervoort P.J."/>
            <person name="de Vries R.P."/>
            <person name="Walton J."/>
            <person name="Xiang X."/>
            <person name="Xiong Y."/>
            <person name="Zeng A.P."/>
            <person name="Brandt B.W."/>
            <person name="Cornell M.J."/>
            <person name="van den Hondel C.A."/>
            <person name="Visser J."/>
            <person name="Oliver S.G."/>
            <person name="Turner G."/>
        </authorList>
    </citation>
    <scope>GENOME REANNOTATION</scope>
    <source>
        <strain evidence="3">FGSC A4 / ATCC 38163 / CBS 112.46 / NRRL 194 / M139</strain>
    </source>
</reference>
<evidence type="ECO:0000313" key="2">
    <source>
        <dbReference type="EMBL" id="CBF79033.1"/>
    </source>
</evidence>
<evidence type="ECO:0000256" key="1">
    <source>
        <dbReference type="SAM" id="SignalP"/>
    </source>
</evidence>
<keyword evidence="1" id="KW-0732">Signal</keyword>
<feature type="chain" id="PRO_5030175739" evidence="1">
    <location>
        <begin position="18"/>
        <end position="171"/>
    </location>
</feature>
<protein>
    <submittedName>
        <fullName evidence="2">Uncharacterized protein</fullName>
    </submittedName>
</protein>
<dbReference type="HOGENOM" id="CLU_1562860_0_0_1"/>
<dbReference type="EMBL" id="BN001304">
    <property type="protein sequence ID" value="CBF79033.1"/>
    <property type="molecule type" value="Genomic_DNA"/>
</dbReference>
<accession>Q5AX56</accession>
<dbReference type="GeneID" id="2869912"/>
<dbReference type="Proteomes" id="UP000000560">
    <property type="component" value="Chromosome IV"/>
</dbReference>
<evidence type="ECO:0000313" key="3">
    <source>
        <dbReference type="Proteomes" id="UP000000560"/>
    </source>
</evidence>